<proteinExistence type="predicted"/>
<name>A0A016SKQ4_9BILA</name>
<accession>A0A016SKQ4</accession>
<sequence>MGPSPVGLMAGQKTYARQSHASSVNCPTRFKGLAAAARCFQCELRAALAGLHGKSSCVQSVLVEEHFEKHLPMACSARKTKPRTLWTHLVG</sequence>
<dbReference type="AlphaFoldDB" id="A0A016SKQ4"/>
<dbReference type="Proteomes" id="UP000024635">
    <property type="component" value="Unassembled WGS sequence"/>
</dbReference>
<reference evidence="2" key="1">
    <citation type="journal article" date="2015" name="Nat. Genet.">
        <title>The genome and transcriptome of the zoonotic hookworm Ancylostoma ceylanicum identify infection-specific gene families.</title>
        <authorList>
            <person name="Schwarz E.M."/>
            <person name="Hu Y."/>
            <person name="Antoshechkin I."/>
            <person name="Miller M.M."/>
            <person name="Sternberg P.W."/>
            <person name="Aroian R.V."/>
        </authorList>
    </citation>
    <scope>NUCLEOTIDE SEQUENCE</scope>
    <source>
        <strain evidence="2">HY135</strain>
    </source>
</reference>
<organism evidence="1 2">
    <name type="scientific">Ancylostoma ceylanicum</name>
    <dbReference type="NCBI Taxonomy" id="53326"/>
    <lineage>
        <taxon>Eukaryota</taxon>
        <taxon>Metazoa</taxon>
        <taxon>Ecdysozoa</taxon>
        <taxon>Nematoda</taxon>
        <taxon>Chromadorea</taxon>
        <taxon>Rhabditida</taxon>
        <taxon>Rhabditina</taxon>
        <taxon>Rhabditomorpha</taxon>
        <taxon>Strongyloidea</taxon>
        <taxon>Ancylostomatidae</taxon>
        <taxon>Ancylostomatinae</taxon>
        <taxon>Ancylostoma</taxon>
    </lineage>
</organism>
<gene>
    <name evidence="1" type="primary">Acey_s0212.g2235</name>
    <name evidence="1" type="ORF">Y032_0212g2235</name>
</gene>
<comment type="caution">
    <text evidence="1">The sequence shown here is derived from an EMBL/GenBank/DDBJ whole genome shotgun (WGS) entry which is preliminary data.</text>
</comment>
<dbReference type="EMBL" id="JARK01001548">
    <property type="protein sequence ID" value="EYB90921.1"/>
    <property type="molecule type" value="Genomic_DNA"/>
</dbReference>
<protein>
    <submittedName>
        <fullName evidence="1">Uncharacterized protein</fullName>
    </submittedName>
</protein>
<evidence type="ECO:0000313" key="2">
    <source>
        <dbReference type="Proteomes" id="UP000024635"/>
    </source>
</evidence>
<keyword evidence="2" id="KW-1185">Reference proteome</keyword>
<evidence type="ECO:0000313" key="1">
    <source>
        <dbReference type="EMBL" id="EYB90921.1"/>
    </source>
</evidence>